<keyword evidence="1" id="KW-0812">Transmembrane</keyword>
<dbReference type="RefSeq" id="WP_240591113.1">
    <property type="nucleotide sequence ID" value="NZ_JAKUDL010000003.1"/>
</dbReference>
<dbReference type="EMBL" id="JAKUDL010000003">
    <property type="protein sequence ID" value="MCH4294822.1"/>
    <property type="molecule type" value="Genomic_DNA"/>
</dbReference>
<keyword evidence="4" id="KW-1185">Reference proteome</keyword>
<evidence type="ECO:0000313" key="4">
    <source>
        <dbReference type="Proteomes" id="UP001297581"/>
    </source>
</evidence>
<evidence type="ECO:0000313" key="3">
    <source>
        <dbReference type="EMBL" id="MCH4294822.1"/>
    </source>
</evidence>
<dbReference type="AlphaFoldDB" id="A0AAJ1BHK5"/>
<accession>A0AAJ1BHK5</accession>
<reference evidence="3 4" key="1">
    <citation type="submission" date="2022-02" db="EMBL/GenBank/DDBJ databases">
        <title>The genome sequence of Shewanella sp. 3B26.</title>
        <authorList>
            <person name="Du J."/>
        </authorList>
    </citation>
    <scope>NUCLEOTIDE SEQUENCE [LARGE SCALE GENOMIC DNA]</scope>
    <source>
        <strain evidence="3 4">3B26</strain>
    </source>
</reference>
<sequence>MPSSLHHQHSFILNRAHFEECFDESVSTAQGWQPYVKTIGFALMTFALLASPVPAYLGWFFMGLTVVEFLSVRYRRAWWLWRQLMSRAANSDIKLTITDTSLITESLGQRRELNWDALDGISRTERGYLLRQGKGRQYLSRSALSDEAAAFLEQRFGLGSDSVEVAATGH</sequence>
<organism evidence="3 4">
    <name type="scientific">Shewanella zhuhaiensis</name>
    <dbReference type="NCBI Taxonomy" id="2919576"/>
    <lineage>
        <taxon>Bacteria</taxon>
        <taxon>Pseudomonadati</taxon>
        <taxon>Pseudomonadota</taxon>
        <taxon>Gammaproteobacteria</taxon>
        <taxon>Alteromonadales</taxon>
        <taxon>Shewanellaceae</taxon>
        <taxon>Shewanella</taxon>
    </lineage>
</organism>
<comment type="caution">
    <text evidence="3">The sequence shown here is derived from an EMBL/GenBank/DDBJ whole genome shotgun (WGS) entry which is preliminary data.</text>
</comment>
<feature type="domain" description="YcxB-like C-terminal" evidence="2">
    <location>
        <begin position="97"/>
        <end position="153"/>
    </location>
</feature>
<keyword evidence="1" id="KW-0472">Membrane</keyword>
<evidence type="ECO:0000256" key="1">
    <source>
        <dbReference type="SAM" id="Phobius"/>
    </source>
</evidence>
<gene>
    <name evidence="3" type="ORF">MJ923_10960</name>
</gene>
<keyword evidence="1" id="KW-1133">Transmembrane helix</keyword>
<dbReference type="Proteomes" id="UP001297581">
    <property type="component" value="Unassembled WGS sequence"/>
</dbReference>
<name>A0AAJ1BHK5_9GAMM</name>
<dbReference type="InterPro" id="IPR025588">
    <property type="entry name" value="YcxB-like_C"/>
</dbReference>
<evidence type="ECO:0000259" key="2">
    <source>
        <dbReference type="Pfam" id="PF14317"/>
    </source>
</evidence>
<proteinExistence type="predicted"/>
<feature type="transmembrane region" description="Helical" evidence="1">
    <location>
        <begin position="53"/>
        <end position="72"/>
    </location>
</feature>
<protein>
    <submittedName>
        <fullName evidence="3">YcxB family protein</fullName>
    </submittedName>
</protein>
<dbReference type="Pfam" id="PF14317">
    <property type="entry name" value="YcxB"/>
    <property type="match status" value="1"/>
</dbReference>